<dbReference type="AlphaFoldDB" id="A0AAI9IDC5"/>
<dbReference type="Proteomes" id="UP000006772">
    <property type="component" value="Unassembled WGS sequence"/>
</dbReference>
<dbReference type="EMBL" id="AEEC02000018">
    <property type="protein sequence ID" value="EOA04112.1"/>
    <property type="molecule type" value="Genomic_DNA"/>
</dbReference>
<proteinExistence type="predicted"/>
<comment type="caution">
    <text evidence="1">The sequence shown here is derived from an EMBL/GenBank/DDBJ whole genome shotgun (WGS) entry which is preliminary data.</text>
</comment>
<organism evidence="1 2">
    <name type="scientific">Herbaspirillum frisingense GSF30</name>
    <dbReference type="NCBI Taxonomy" id="864073"/>
    <lineage>
        <taxon>Bacteria</taxon>
        <taxon>Pseudomonadati</taxon>
        <taxon>Pseudomonadota</taxon>
        <taxon>Betaproteobacteria</taxon>
        <taxon>Burkholderiales</taxon>
        <taxon>Oxalobacteraceae</taxon>
        <taxon>Herbaspirillum</taxon>
    </lineage>
</organism>
<protein>
    <submittedName>
        <fullName evidence="1">Uncharacterized protein</fullName>
    </submittedName>
</protein>
<reference evidence="1 2" key="1">
    <citation type="journal article" date="2013" name="Front. Microbiol.">
        <title>The genome of the endophytic bacterium H. frisingense GSF30(T) identifies diverse strategies in the Herbaspirillum genus to interact with plants.</title>
        <authorList>
            <person name="Straub D."/>
            <person name="Rothballer M."/>
            <person name="Hartmann A."/>
            <person name="Ludewig U."/>
        </authorList>
    </citation>
    <scope>NUCLEOTIDE SEQUENCE [LARGE SCALE GENOMIC DNA]</scope>
    <source>
        <strain evidence="1 2">GSF30</strain>
    </source>
</reference>
<accession>A0AAI9IDC5</accession>
<sequence length="127" mass="13788">MHVPWLDGWMERRKPHVKHPCTIRSSTDDAGQGLLGNMMEAVRMIALRESLKNLLLAGLRAGGMKSQGLRLRGQAPSHAQAQWRSACPSSLTVAGAAPALAARGRVGRTGFPFESLARLRAGYQKQC</sequence>
<evidence type="ECO:0000313" key="2">
    <source>
        <dbReference type="Proteomes" id="UP000006772"/>
    </source>
</evidence>
<gene>
    <name evidence="1" type="ORF">HFRIS_013590</name>
</gene>
<evidence type="ECO:0000313" key="1">
    <source>
        <dbReference type="EMBL" id="EOA04112.1"/>
    </source>
</evidence>
<name>A0AAI9IDC5_9BURK</name>